<dbReference type="SUPFAM" id="SSF141868">
    <property type="entry name" value="EAL domain-like"/>
    <property type="match status" value="1"/>
</dbReference>
<comment type="caution">
    <text evidence="2">The sequence shown here is derived from an EMBL/GenBank/DDBJ whole genome shotgun (WGS) entry which is preliminary data.</text>
</comment>
<dbReference type="Gene3D" id="3.20.20.450">
    <property type="entry name" value="EAL domain"/>
    <property type="match status" value="1"/>
</dbReference>
<evidence type="ECO:0000259" key="1">
    <source>
        <dbReference type="PROSITE" id="PS50883"/>
    </source>
</evidence>
<dbReference type="PANTHER" id="PTHR33121:SF23">
    <property type="entry name" value="CYCLIC DI-GMP PHOSPHODIESTERASE PDEB"/>
    <property type="match status" value="1"/>
</dbReference>
<keyword evidence="3" id="KW-1185">Reference proteome</keyword>
<feature type="domain" description="EAL" evidence="1">
    <location>
        <begin position="5"/>
        <end position="258"/>
    </location>
</feature>
<dbReference type="PROSITE" id="PS50883">
    <property type="entry name" value="EAL"/>
    <property type="match status" value="1"/>
</dbReference>
<dbReference type="InterPro" id="IPR035919">
    <property type="entry name" value="EAL_sf"/>
</dbReference>
<dbReference type="InterPro" id="IPR050706">
    <property type="entry name" value="Cyclic-di-GMP_PDE-like"/>
</dbReference>
<reference evidence="2 3" key="1">
    <citation type="submission" date="2022-04" db="EMBL/GenBank/DDBJ databases">
        <title>Positive selection, recombination, and allopatry shape intraspecific diversity of widespread and dominant cyanobacteria.</title>
        <authorList>
            <person name="Wei J."/>
            <person name="Shu W."/>
            <person name="Hu C."/>
        </authorList>
    </citation>
    <scope>NUCLEOTIDE SEQUENCE [LARGE SCALE GENOMIC DNA]</scope>
    <source>
        <strain evidence="2 3">AS-A4</strain>
    </source>
</reference>
<dbReference type="Pfam" id="PF00563">
    <property type="entry name" value="EAL"/>
    <property type="match status" value="1"/>
</dbReference>
<evidence type="ECO:0000313" key="2">
    <source>
        <dbReference type="EMBL" id="MEP1057678.1"/>
    </source>
</evidence>
<name>A0ABV0KEL6_9CYAN</name>
<accession>A0ABV0KEL6</accession>
<gene>
    <name evidence="2" type="ORF">NDI38_04450</name>
</gene>
<proteinExistence type="predicted"/>
<dbReference type="EMBL" id="JAMPLM010000002">
    <property type="protein sequence ID" value="MEP1057678.1"/>
    <property type="molecule type" value="Genomic_DNA"/>
</dbReference>
<protein>
    <submittedName>
        <fullName evidence="2">EAL domain-containing protein</fullName>
    </submittedName>
</protein>
<organism evidence="2 3">
    <name type="scientific">Stenomitos frigidus AS-A4</name>
    <dbReference type="NCBI Taxonomy" id="2933935"/>
    <lineage>
        <taxon>Bacteria</taxon>
        <taxon>Bacillati</taxon>
        <taxon>Cyanobacteriota</taxon>
        <taxon>Cyanophyceae</taxon>
        <taxon>Leptolyngbyales</taxon>
        <taxon>Leptolyngbyaceae</taxon>
        <taxon>Stenomitos</taxon>
    </lineage>
</organism>
<dbReference type="RefSeq" id="WP_190450687.1">
    <property type="nucleotide sequence ID" value="NZ_JAMPLM010000002.1"/>
</dbReference>
<dbReference type="InterPro" id="IPR001633">
    <property type="entry name" value="EAL_dom"/>
</dbReference>
<evidence type="ECO:0000313" key="3">
    <source>
        <dbReference type="Proteomes" id="UP001476950"/>
    </source>
</evidence>
<dbReference type="Proteomes" id="UP001476950">
    <property type="component" value="Unassembled WGS sequence"/>
</dbReference>
<dbReference type="CDD" id="cd01948">
    <property type="entry name" value="EAL"/>
    <property type="match status" value="1"/>
</dbReference>
<dbReference type="PANTHER" id="PTHR33121">
    <property type="entry name" value="CYCLIC DI-GMP PHOSPHODIESTERASE PDEF"/>
    <property type="match status" value="1"/>
</dbReference>
<dbReference type="SMART" id="SM00052">
    <property type="entry name" value="EAL"/>
    <property type="match status" value="1"/>
</dbReference>
<sequence>MKLRDRTLRHRIESALDQGRIIFHCQPIKLLAGGTDADPPLMFELLARLHEPDDRGFLQIVPAMQWIDGLVEHPDLLKRIDRASILHAIAHQDNAVHAVNLSAETLNDYGLLGFIADHMADKSVDRERIHFEVTESSALQPPSLLVFDQMRGFGFHWIGLDDFGQKQNGFSALDIVKPKFLKIDGAYCKTLLASEVSVAIVMGTLVIAQRLKIVCIAEMIENQAIEQRLREIHQEVAPYATLYGQGHEYGRPVPCSHQ</sequence>